<dbReference type="AlphaFoldDB" id="A0A645HPY1"/>
<feature type="region of interest" description="Disordered" evidence="1">
    <location>
        <begin position="1"/>
        <end position="22"/>
    </location>
</feature>
<comment type="caution">
    <text evidence="2">The sequence shown here is derived from an EMBL/GenBank/DDBJ whole genome shotgun (WGS) entry which is preliminary data.</text>
</comment>
<protein>
    <submittedName>
        <fullName evidence="2">Uncharacterized protein</fullName>
    </submittedName>
</protein>
<evidence type="ECO:0000256" key="1">
    <source>
        <dbReference type="SAM" id="MobiDB-lite"/>
    </source>
</evidence>
<evidence type="ECO:0000313" key="2">
    <source>
        <dbReference type="EMBL" id="MPN41121.1"/>
    </source>
</evidence>
<accession>A0A645HPY1</accession>
<name>A0A645HPY1_9ZZZZ</name>
<reference evidence="2" key="1">
    <citation type="submission" date="2019-08" db="EMBL/GenBank/DDBJ databases">
        <authorList>
            <person name="Kucharzyk K."/>
            <person name="Murdoch R.W."/>
            <person name="Higgins S."/>
            <person name="Loffler F."/>
        </authorList>
    </citation>
    <scope>NUCLEOTIDE SEQUENCE</scope>
</reference>
<feature type="compositionally biased region" description="Basic and acidic residues" evidence="1">
    <location>
        <begin position="1"/>
        <end position="14"/>
    </location>
</feature>
<gene>
    <name evidence="2" type="ORF">SDC9_188663</name>
</gene>
<sequence>MAGAETVKEVEEGNRGLQGRQMGDQGHILRFLHGAGGQHGKAGLAAGHNVRLVAENAQRVGSQGAGRYVEHAGQQLAGDLIHIGYHQQEALRGGESACQRTRGQRAVYGAGGARFRLHFCDMDSLPEQILPAVGGPFIHIFRHR</sequence>
<organism evidence="2">
    <name type="scientific">bioreactor metagenome</name>
    <dbReference type="NCBI Taxonomy" id="1076179"/>
    <lineage>
        <taxon>unclassified sequences</taxon>
        <taxon>metagenomes</taxon>
        <taxon>ecological metagenomes</taxon>
    </lineage>
</organism>
<proteinExistence type="predicted"/>
<dbReference type="EMBL" id="VSSQ01097972">
    <property type="protein sequence ID" value="MPN41121.1"/>
    <property type="molecule type" value="Genomic_DNA"/>
</dbReference>